<dbReference type="FunFam" id="3.40.50.620:FF:000062">
    <property type="entry name" value="Arginine--tRNA ligase"/>
    <property type="match status" value="1"/>
</dbReference>
<dbReference type="Gene3D" id="3.40.50.620">
    <property type="entry name" value="HUPs"/>
    <property type="match status" value="1"/>
</dbReference>
<reference evidence="15" key="1">
    <citation type="journal article" date="2021" name="Microb. Physiol.">
        <title>Proteogenomic Insights into the Physiology of Marine, Sulfate-Reducing, Filamentous Desulfonema limicola and Desulfonema magnum.</title>
        <authorList>
            <person name="Schnaars V."/>
            <person name="Wohlbrand L."/>
            <person name="Scheve S."/>
            <person name="Hinrichs C."/>
            <person name="Reinhardt R."/>
            <person name="Rabus R."/>
        </authorList>
    </citation>
    <scope>NUCLEOTIDE SEQUENCE</scope>
    <source>
        <strain evidence="15">4be13</strain>
    </source>
</reference>
<evidence type="ECO:0000256" key="2">
    <source>
        <dbReference type="ARBA" id="ARBA00005594"/>
    </source>
</evidence>
<keyword evidence="8 11" id="KW-0648">Protein biosynthesis</keyword>
<dbReference type="Pfam" id="PF00750">
    <property type="entry name" value="tRNA-synt_1d"/>
    <property type="match status" value="1"/>
</dbReference>
<evidence type="ECO:0000256" key="8">
    <source>
        <dbReference type="ARBA" id="ARBA00022917"/>
    </source>
</evidence>
<dbReference type="InterPro" id="IPR001412">
    <property type="entry name" value="aa-tRNA-synth_I_CS"/>
</dbReference>
<dbReference type="GO" id="GO:0006420">
    <property type="term" value="P:arginyl-tRNA aminoacylation"/>
    <property type="evidence" value="ECO:0007669"/>
    <property type="project" value="UniProtKB-UniRule"/>
</dbReference>
<evidence type="ECO:0000256" key="1">
    <source>
        <dbReference type="ARBA" id="ARBA00004496"/>
    </source>
</evidence>
<feature type="domain" description="Arginyl tRNA synthetase N-terminal" evidence="14">
    <location>
        <begin position="3"/>
        <end position="92"/>
    </location>
</feature>
<dbReference type="CDD" id="cd00671">
    <property type="entry name" value="ArgRS_core"/>
    <property type="match status" value="1"/>
</dbReference>
<dbReference type="InterPro" id="IPR009080">
    <property type="entry name" value="tRNAsynth_Ia_anticodon-bd"/>
</dbReference>
<evidence type="ECO:0000256" key="12">
    <source>
        <dbReference type="RuleBase" id="RU363038"/>
    </source>
</evidence>
<sequence length="567" mass="63911">MKQKIKKMIIQAVTDAYEKGALPSSEFPEVEIEVPRIEAHGDFSTNISMVMASVQKMAPRKIAEAIITHLKDPDNVLEKTEIAGPGFINFFINTFSWHPVLCEIHEKDMEYGASNIGNGKKVQVEFVSANPTGPLHVGHGRGAAVGDATANILLFCGYDVQKEYYINDSGRQINTLGRSVFLRYKTLFGQETEFPEDCYQGDYIVDIATEIKDEKGDALLAQDEAEAISYCARLAAKNILSGIREDLESFGVVFDNWYSEQSLFDSGSVDAMMDHFRTRGSIYEKDGALWFKTSDYGDEKDRVVVRQNGLTTYFASDIAYHQDKFTRGFDRVVDVWGADHHGYIPRMAASIEASGRDKNQFDVILVQLVNLLREGEPVAMSTRAGEFITLQDVISEVGRDAARFIFLTRHYESPLDFDLELAKKKTNDNPVFYVQYVHARISSILRKGRERGINMSEGFKTSNPSQGQASEISEILRTLKEPEEIQLIKAMTRYPETVEISGECMEPHRITYYLMNLASAFHAYYNKHRVLADDPVLTSGRLYLIMAVQKIIRNGLRLLGVSAPEKM</sequence>
<keyword evidence="9 11" id="KW-0030">Aminoacyl-tRNA synthetase</keyword>
<dbReference type="AlphaFoldDB" id="A0A975GQE5"/>
<dbReference type="Pfam" id="PF03485">
    <property type="entry name" value="Arg_tRNA_synt_N"/>
    <property type="match status" value="1"/>
</dbReference>
<keyword evidence="5 11" id="KW-0436">Ligase</keyword>
<keyword evidence="4 11" id="KW-0963">Cytoplasm</keyword>
<feature type="domain" description="DALR anticodon binding" evidence="13">
    <location>
        <begin position="434"/>
        <end position="567"/>
    </location>
</feature>
<dbReference type="PRINTS" id="PR01038">
    <property type="entry name" value="TRNASYNTHARG"/>
</dbReference>
<dbReference type="GO" id="GO:0005524">
    <property type="term" value="F:ATP binding"/>
    <property type="evidence" value="ECO:0007669"/>
    <property type="project" value="UniProtKB-UniRule"/>
</dbReference>
<proteinExistence type="inferred from homology"/>
<dbReference type="NCBIfam" id="TIGR00456">
    <property type="entry name" value="argS"/>
    <property type="match status" value="1"/>
</dbReference>
<evidence type="ECO:0000256" key="4">
    <source>
        <dbReference type="ARBA" id="ARBA00022490"/>
    </source>
</evidence>
<comment type="catalytic activity">
    <reaction evidence="10 11">
        <text>tRNA(Arg) + L-arginine + ATP = L-arginyl-tRNA(Arg) + AMP + diphosphate</text>
        <dbReference type="Rhea" id="RHEA:20301"/>
        <dbReference type="Rhea" id="RHEA-COMP:9658"/>
        <dbReference type="Rhea" id="RHEA-COMP:9673"/>
        <dbReference type="ChEBI" id="CHEBI:30616"/>
        <dbReference type="ChEBI" id="CHEBI:32682"/>
        <dbReference type="ChEBI" id="CHEBI:33019"/>
        <dbReference type="ChEBI" id="CHEBI:78442"/>
        <dbReference type="ChEBI" id="CHEBI:78513"/>
        <dbReference type="ChEBI" id="CHEBI:456215"/>
        <dbReference type="EC" id="6.1.1.19"/>
    </reaction>
</comment>
<dbReference type="Proteomes" id="UP000663722">
    <property type="component" value="Chromosome"/>
</dbReference>
<dbReference type="InterPro" id="IPR005148">
    <property type="entry name" value="Arg-tRNA-synth_N"/>
</dbReference>
<dbReference type="PANTHER" id="PTHR11956">
    <property type="entry name" value="ARGINYL-TRNA SYNTHETASE"/>
    <property type="match status" value="1"/>
</dbReference>
<dbReference type="GO" id="GO:0004814">
    <property type="term" value="F:arginine-tRNA ligase activity"/>
    <property type="evidence" value="ECO:0007669"/>
    <property type="project" value="UniProtKB-UniRule"/>
</dbReference>
<dbReference type="SUPFAM" id="SSF55190">
    <property type="entry name" value="Arginyl-tRNA synthetase (ArgRS), N-terminal 'additional' domain"/>
    <property type="match status" value="1"/>
</dbReference>
<dbReference type="GO" id="GO:0005737">
    <property type="term" value="C:cytoplasm"/>
    <property type="evidence" value="ECO:0007669"/>
    <property type="project" value="UniProtKB-SubCell"/>
</dbReference>
<evidence type="ECO:0000259" key="14">
    <source>
        <dbReference type="SMART" id="SM01016"/>
    </source>
</evidence>
<dbReference type="PANTHER" id="PTHR11956:SF5">
    <property type="entry name" value="ARGININE--TRNA LIGASE, CYTOPLASMIC"/>
    <property type="match status" value="1"/>
</dbReference>
<dbReference type="SMART" id="SM01016">
    <property type="entry name" value="Arg_tRNA_synt_N"/>
    <property type="match status" value="1"/>
</dbReference>
<dbReference type="RefSeq" id="WP_207678284.1">
    <property type="nucleotide sequence ID" value="NZ_CP061800.1"/>
</dbReference>
<keyword evidence="16" id="KW-1185">Reference proteome</keyword>
<evidence type="ECO:0000256" key="5">
    <source>
        <dbReference type="ARBA" id="ARBA00022598"/>
    </source>
</evidence>
<evidence type="ECO:0000256" key="6">
    <source>
        <dbReference type="ARBA" id="ARBA00022741"/>
    </source>
</evidence>
<feature type="short sequence motif" description="'HIGH' region" evidence="11">
    <location>
        <begin position="129"/>
        <end position="139"/>
    </location>
</feature>
<dbReference type="Gene3D" id="3.30.1360.70">
    <property type="entry name" value="Arginyl tRNA synthetase N-terminal domain"/>
    <property type="match status" value="1"/>
</dbReference>
<keyword evidence="6 11" id="KW-0547">Nucleotide-binding</keyword>
<organism evidence="15 16">
    <name type="scientific">Desulfonema magnum</name>
    <dbReference type="NCBI Taxonomy" id="45655"/>
    <lineage>
        <taxon>Bacteria</taxon>
        <taxon>Pseudomonadati</taxon>
        <taxon>Thermodesulfobacteriota</taxon>
        <taxon>Desulfobacteria</taxon>
        <taxon>Desulfobacterales</taxon>
        <taxon>Desulfococcaceae</taxon>
        <taxon>Desulfonema</taxon>
    </lineage>
</organism>
<dbReference type="InterPro" id="IPR008909">
    <property type="entry name" value="DALR_anticod-bd"/>
</dbReference>
<evidence type="ECO:0000259" key="13">
    <source>
        <dbReference type="SMART" id="SM00836"/>
    </source>
</evidence>
<comment type="similarity">
    <text evidence="2 11 12">Belongs to the class-I aminoacyl-tRNA synthetase family.</text>
</comment>
<dbReference type="InterPro" id="IPR014729">
    <property type="entry name" value="Rossmann-like_a/b/a_fold"/>
</dbReference>
<dbReference type="SUPFAM" id="SSF47323">
    <property type="entry name" value="Anticodon-binding domain of a subclass of class I aminoacyl-tRNA synthetases"/>
    <property type="match status" value="1"/>
</dbReference>
<evidence type="ECO:0000256" key="9">
    <source>
        <dbReference type="ARBA" id="ARBA00023146"/>
    </source>
</evidence>
<dbReference type="FunFam" id="1.10.730.10:FF:000008">
    <property type="entry name" value="Arginine--tRNA ligase"/>
    <property type="match status" value="1"/>
</dbReference>
<name>A0A975GQE5_9BACT</name>
<dbReference type="Pfam" id="PF05746">
    <property type="entry name" value="DALR_1"/>
    <property type="match status" value="1"/>
</dbReference>
<dbReference type="EC" id="6.1.1.19" evidence="11"/>
<dbReference type="InterPro" id="IPR001278">
    <property type="entry name" value="Arg-tRNA-ligase"/>
</dbReference>
<dbReference type="InterPro" id="IPR035684">
    <property type="entry name" value="ArgRS_core"/>
</dbReference>
<protein>
    <recommendedName>
        <fullName evidence="11">Arginine--tRNA ligase</fullName>
        <ecNumber evidence="11">6.1.1.19</ecNumber>
    </recommendedName>
    <alternativeName>
        <fullName evidence="11">Arginyl-tRNA synthetase</fullName>
        <shortName evidence="11">ArgRS</shortName>
    </alternativeName>
</protein>
<comment type="subcellular location">
    <subcellularLocation>
        <location evidence="1 11">Cytoplasm</location>
    </subcellularLocation>
</comment>
<dbReference type="InterPro" id="IPR036695">
    <property type="entry name" value="Arg-tRNA-synth_N_sf"/>
</dbReference>
<dbReference type="SMART" id="SM00836">
    <property type="entry name" value="DALR_1"/>
    <property type="match status" value="1"/>
</dbReference>
<dbReference type="PROSITE" id="PS00178">
    <property type="entry name" value="AA_TRNA_LIGASE_I"/>
    <property type="match status" value="1"/>
</dbReference>
<dbReference type="FunFam" id="3.30.1360.70:FF:000003">
    <property type="entry name" value="Arginine--tRNA ligase"/>
    <property type="match status" value="1"/>
</dbReference>
<keyword evidence="7 11" id="KW-0067">ATP-binding</keyword>
<dbReference type="SUPFAM" id="SSF52374">
    <property type="entry name" value="Nucleotidylyl transferase"/>
    <property type="match status" value="1"/>
</dbReference>
<evidence type="ECO:0000256" key="3">
    <source>
        <dbReference type="ARBA" id="ARBA00011245"/>
    </source>
</evidence>
<accession>A0A975GQE5</accession>
<evidence type="ECO:0000256" key="10">
    <source>
        <dbReference type="ARBA" id="ARBA00049339"/>
    </source>
</evidence>
<evidence type="ECO:0000256" key="7">
    <source>
        <dbReference type="ARBA" id="ARBA00022840"/>
    </source>
</evidence>
<dbReference type="KEGG" id="dmm:dnm_058770"/>
<gene>
    <name evidence="11 15" type="primary">argS</name>
    <name evidence="15" type="ORF">dnm_058770</name>
</gene>
<evidence type="ECO:0000256" key="11">
    <source>
        <dbReference type="HAMAP-Rule" id="MF_00123"/>
    </source>
</evidence>
<dbReference type="EMBL" id="CP061800">
    <property type="protein sequence ID" value="QTA89820.1"/>
    <property type="molecule type" value="Genomic_DNA"/>
</dbReference>
<dbReference type="Gene3D" id="1.10.730.10">
    <property type="entry name" value="Isoleucyl-tRNA Synthetase, Domain 1"/>
    <property type="match status" value="1"/>
</dbReference>
<evidence type="ECO:0000313" key="16">
    <source>
        <dbReference type="Proteomes" id="UP000663722"/>
    </source>
</evidence>
<comment type="subunit">
    <text evidence="3 11">Monomer.</text>
</comment>
<evidence type="ECO:0000313" key="15">
    <source>
        <dbReference type="EMBL" id="QTA89820.1"/>
    </source>
</evidence>
<dbReference type="HAMAP" id="MF_00123">
    <property type="entry name" value="Arg_tRNA_synth"/>
    <property type="match status" value="1"/>
</dbReference>